<dbReference type="NCBIfam" id="TIGR02824">
    <property type="entry name" value="quinone_pig3"/>
    <property type="match status" value="1"/>
</dbReference>
<keyword evidence="1" id="KW-0521">NADP</keyword>
<evidence type="ECO:0000256" key="2">
    <source>
        <dbReference type="ARBA" id="ARBA00023002"/>
    </source>
</evidence>
<gene>
    <name evidence="4" type="ORF">JD77_03134</name>
</gene>
<evidence type="ECO:0000313" key="5">
    <source>
        <dbReference type="Proteomes" id="UP000319825"/>
    </source>
</evidence>
<dbReference type="InterPro" id="IPR013154">
    <property type="entry name" value="ADH-like_N"/>
</dbReference>
<dbReference type="InterPro" id="IPR014189">
    <property type="entry name" value="Quinone_OxRdtase_PIG3"/>
</dbReference>
<name>A0A562IBB0_MICOL</name>
<dbReference type="PANTHER" id="PTHR48106">
    <property type="entry name" value="QUINONE OXIDOREDUCTASE PIG3-RELATED"/>
    <property type="match status" value="1"/>
</dbReference>
<dbReference type="Proteomes" id="UP000319825">
    <property type="component" value="Unassembled WGS sequence"/>
</dbReference>
<protein>
    <submittedName>
        <fullName evidence="4">Putative PIG3 family NAD(P)H quinone oxidoreductase</fullName>
    </submittedName>
</protein>
<comment type="caution">
    <text evidence="4">The sequence shown here is derived from an EMBL/GenBank/DDBJ whole genome shotgun (WGS) entry which is preliminary data.</text>
</comment>
<evidence type="ECO:0000313" key="4">
    <source>
        <dbReference type="EMBL" id="TWH68146.1"/>
    </source>
</evidence>
<evidence type="ECO:0000256" key="1">
    <source>
        <dbReference type="ARBA" id="ARBA00022857"/>
    </source>
</evidence>
<dbReference type="AlphaFoldDB" id="A0A562IBB0"/>
<sequence length="342" mass="35124">MTAADPVTRQVLFTPAEAAAGGRPAPPHPVWRSASRAAPAADQVLIQVHAAGLNRADLLQRDLDYTPPAGESAVPGLECAGTIAAIGPDVAGWQVGDQVCALLGSGGYASHALVSHHQLLPVPTGWTMAEAAALPEALATAWWNLRMIAGVRPGDRVLVHAANSGVGTTAVKVAQSLGATVAGTVRGPALADAVHRLGADPVVVSTALNSADELRRLAPDGFDVVLDLVGAAVADMTMVGLRTGGRWLSVGVLGGDQVSLSLRTVIRRRLVLTGGSLRSLPPAEKAAIIADLRRATPWAGPVDLRPVIAARYPAAHVAAALDHLERGGLIGKIVLTDLEEIT</sequence>
<dbReference type="InterPro" id="IPR011032">
    <property type="entry name" value="GroES-like_sf"/>
</dbReference>
<dbReference type="RefSeq" id="WP_145775013.1">
    <property type="nucleotide sequence ID" value="NZ_BAAATQ010000003.1"/>
</dbReference>
<organism evidence="4 5">
    <name type="scientific">Micromonospora olivasterospora</name>
    <dbReference type="NCBI Taxonomy" id="1880"/>
    <lineage>
        <taxon>Bacteria</taxon>
        <taxon>Bacillati</taxon>
        <taxon>Actinomycetota</taxon>
        <taxon>Actinomycetes</taxon>
        <taxon>Micromonosporales</taxon>
        <taxon>Micromonosporaceae</taxon>
        <taxon>Micromonospora</taxon>
    </lineage>
</organism>
<dbReference type="SMART" id="SM00829">
    <property type="entry name" value="PKS_ER"/>
    <property type="match status" value="1"/>
</dbReference>
<feature type="domain" description="Enoyl reductase (ER)" evidence="3">
    <location>
        <begin position="22"/>
        <end position="335"/>
    </location>
</feature>
<reference evidence="4 5" key="1">
    <citation type="submission" date="2019-07" db="EMBL/GenBank/DDBJ databases">
        <title>R&amp;d 2014.</title>
        <authorList>
            <person name="Klenk H.-P."/>
        </authorList>
    </citation>
    <scope>NUCLEOTIDE SEQUENCE [LARGE SCALE GENOMIC DNA]</scope>
    <source>
        <strain evidence="4 5">DSM 43868</strain>
    </source>
</reference>
<evidence type="ECO:0000259" key="3">
    <source>
        <dbReference type="SMART" id="SM00829"/>
    </source>
</evidence>
<dbReference type="SUPFAM" id="SSF51735">
    <property type="entry name" value="NAD(P)-binding Rossmann-fold domains"/>
    <property type="match status" value="1"/>
</dbReference>
<dbReference type="Gene3D" id="3.40.50.720">
    <property type="entry name" value="NAD(P)-binding Rossmann-like Domain"/>
    <property type="match status" value="1"/>
</dbReference>
<keyword evidence="5" id="KW-1185">Reference proteome</keyword>
<dbReference type="InterPro" id="IPR020843">
    <property type="entry name" value="ER"/>
</dbReference>
<dbReference type="EMBL" id="VLKE01000001">
    <property type="protein sequence ID" value="TWH68146.1"/>
    <property type="molecule type" value="Genomic_DNA"/>
</dbReference>
<proteinExistence type="predicted"/>
<dbReference type="SUPFAM" id="SSF50129">
    <property type="entry name" value="GroES-like"/>
    <property type="match status" value="1"/>
</dbReference>
<keyword evidence="2" id="KW-0560">Oxidoreductase</keyword>
<dbReference type="InterPro" id="IPR013149">
    <property type="entry name" value="ADH-like_C"/>
</dbReference>
<dbReference type="OrthoDB" id="3727682at2"/>
<dbReference type="Pfam" id="PF00107">
    <property type="entry name" value="ADH_zinc_N"/>
    <property type="match status" value="1"/>
</dbReference>
<dbReference type="PANTHER" id="PTHR48106:SF8">
    <property type="entry name" value="OS02G0805600 PROTEIN"/>
    <property type="match status" value="1"/>
</dbReference>
<dbReference type="Pfam" id="PF08240">
    <property type="entry name" value="ADH_N"/>
    <property type="match status" value="1"/>
</dbReference>
<accession>A0A562IBB0</accession>
<dbReference type="Gene3D" id="3.90.180.10">
    <property type="entry name" value="Medium-chain alcohol dehydrogenases, catalytic domain"/>
    <property type="match status" value="1"/>
</dbReference>
<dbReference type="GO" id="GO:0070402">
    <property type="term" value="F:NADPH binding"/>
    <property type="evidence" value="ECO:0007669"/>
    <property type="project" value="TreeGrafter"/>
</dbReference>
<dbReference type="InterPro" id="IPR036291">
    <property type="entry name" value="NAD(P)-bd_dom_sf"/>
</dbReference>
<dbReference type="GO" id="GO:0016651">
    <property type="term" value="F:oxidoreductase activity, acting on NAD(P)H"/>
    <property type="evidence" value="ECO:0007669"/>
    <property type="project" value="TreeGrafter"/>
</dbReference>